<dbReference type="Proteomes" id="UP000509535">
    <property type="component" value="Chromosome"/>
</dbReference>
<evidence type="ECO:0000313" key="2">
    <source>
        <dbReference type="Proteomes" id="UP000509535"/>
    </source>
</evidence>
<dbReference type="AlphaFoldDB" id="A0A7H8V357"/>
<organism evidence="1 2">
    <name type="scientific">Streptococcus sanguinis</name>
    <dbReference type="NCBI Taxonomy" id="1305"/>
    <lineage>
        <taxon>Bacteria</taxon>
        <taxon>Bacillati</taxon>
        <taxon>Bacillota</taxon>
        <taxon>Bacilli</taxon>
        <taxon>Lactobacillales</taxon>
        <taxon>Streptococcaceae</taxon>
        <taxon>Streptococcus</taxon>
    </lineage>
</organism>
<gene>
    <name evidence="1" type="ORF">FDP16_11040</name>
</gene>
<sequence>MDLKKLRQDIDSILSDSVLMKQIYVPLDITREEMSYCGRNFAKEFLKNNFNLSQNPDQAVLQSIYDLWYSHYKMTDTLYRENSYIGADIVNWLISDYHLEELPSREWLLMIFRQRAPFLLKNMFHICFYVDPESFEYHLWTNHREEIEEILRR</sequence>
<evidence type="ECO:0000313" key="1">
    <source>
        <dbReference type="EMBL" id="QLB50953.1"/>
    </source>
</evidence>
<name>A0A7H8V357_STRSA</name>
<proteinExistence type="predicted"/>
<protein>
    <submittedName>
        <fullName evidence="1">Uncharacterized protein</fullName>
    </submittedName>
</protein>
<dbReference type="RefSeq" id="WP_176799621.1">
    <property type="nucleotide sequence ID" value="NZ_CP040798.1"/>
</dbReference>
<reference evidence="1 2" key="1">
    <citation type="submission" date="2019-06" db="EMBL/GenBank/DDBJ databases">
        <title>The organization of the Streptococcus sanguinis genomes.</title>
        <authorList>
            <person name="Wang H.Y."/>
            <person name="Chen Y.Y.M."/>
            <person name="Wu C.H."/>
        </authorList>
    </citation>
    <scope>NUCLEOTIDE SEQUENCE [LARGE SCALE GENOMIC DNA]</scope>
    <source>
        <strain evidence="1 2">CGMH058</strain>
    </source>
</reference>
<accession>A0A7H8V357</accession>
<dbReference type="EMBL" id="CP040798">
    <property type="protein sequence ID" value="QLB50953.1"/>
    <property type="molecule type" value="Genomic_DNA"/>
</dbReference>